<proteinExistence type="predicted"/>
<sequence>MDVIIMFLKGYFHEDVFIKQTQVSCYQIDIELSLDYPQWVSRGIRGDDVASGSRREHRYTTPAATRFQVTRLSLPAPTPPISLVKHIFRAHMLKLLLVRWRRRPEVDRRRRRPESCWRRMAKQTPPMESSRREEKDGVEIGGWRRRGSPETNRQGGGGVSLS</sequence>
<evidence type="ECO:0000313" key="3">
    <source>
        <dbReference type="Proteomes" id="UP000326396"/>
    </source>
</evidence>
<comment type="caution">
    <text evidence="2">The sequence shown here is derived from an EMBL/GenBank/DDBJ whole genome shotgun (WGS) entry which is preliminary data.</text>
</comment>
<reference evidence="2 3" key="1">
    <citation type="submission" date="2019-05" db="EMBL/GenBank/DDBJ databases">
        <title>Mikania micrantha, genome provides insights into the molecular mechanism of rapid growth.</title>
        <authorList>
            <person name="Liu B."/>
        </authorList>
    </citation>
    <scope>NUCLEOTIDE SEQUENCE [LARGE SCALE GENOMIC DNA]</scope>
    <source>
        <strain evidence="2">NLD-2019</strain>
        <tissue evidence="2">Leaf</tissue>
    </source>
</reference>
<organism evidence="2 3">
    <name type="scientific">Mikania micrantha</name>
    <name type="common">bitter vine</name>
    <dbReference type="NCBI Taxonomy" id="192012"/>
    <lineage>
        <taxon>Eukaryota</taxon>
        <taxon>Viridiplantae</taxon>
        <taxon>Streptophyta</taxon>
        <taxon>Embryophyta</taxon>
        <taxon>Tracheophyta</taxon>
        <taxon>Spermatophyta</taxon>
        <taxon>Magnoliopsida</taxon>
        <taxon>eudicotyledons</taxon>
        <taxon>Gunneridae</taxon>
        <taxon>Pentapetalae</taxon>
        <taxon>asterids</taxon>
        <taxon>campanulids</taxon>
        <taxon>Asterales</taxon>
        <taxon>Asteraceae</taxon>
        <taxon>Asteroideae</taxon>
        <taxon>Heliantheae alliance</taxon>
        <taxon>Eupatorieae</taxon>
        <taxon>Mikania</taxon>
    </lineage>
</organism>
<feature type="compositionally biased region" description="Basic and acidic residues" evidence="1">
    <location>
        <begin position="129"/>
        <end position="138"/>
    </location>
</feature>
<name>A0A5N6LTL3_9ASTR</name>
<evidence type="ECO:0000256" key="1">
    <source>
        <dbReference type="SAM" id="MobiDB-lite"/>
    </source>
</evidence>
<protein>
    <submittedName>
        <fullName evidence="2">Uncharacterized protein</fullName>
    </submittedName>
</protein>
<gene>
    <name evidence="2" type="ORF">E3N88_38308</name>
</gene>
<accession>A0A5N6LTL3</accession>
<dbReference type="Proteomes" id="UP000326396">
    <property type="component" value="Linkage Group LG8"/>
</dbReference>
<dbReference type="EMBL" id="SZYD01000018">
    <property type="protein sequence ID" value="KAD2804931.1"/>
    <property type="molecule type" value="Genomic_DNA"/>
</dbReference>
<feature type="region of interest" description="Disordered" evidence="1">
    <location>
        <begin position="111"/>
        <end position="162"/>
    </location>
</feature>
<keyword evidence="3" id="KW-1185">Reference proteome</keyword>
<dbReference type="AlphaFoldDB" id="A0A5N6LTL3"/>
<evidence type="ECO:0000313" key="2">
    <source>
        <dbReference type="EMBL" id="KAD2804931.1"/>
    </source>
</evidence>